<evidence type="ECO:0000256" key="3">
    <source>
        <dbReference type="ARBA" id="ARBA00022801"/>
    </source>
</evidence>
<dbReference type="PANTHER" id="PTHR21581">
    <property type="entry name" value="D-ALANYL-D-ALANINE CARBOXYPEPTIDASE"/>
    <property type="match status" value="1"/>
</dbReference>
<feature type="active site" description="Acyl-ester intermediate" evidence="7">
    <location>
        <position position="69"/>
    </location>
</feature>
<evidence type="ECO:0000256" key="9">
    <source>
        <dbReference type="RuleBase" id="RU004016"/>
    </source>
</evidence>
<dbReference type="InterPro" id="IPR036680">
    <property type="entry name" value="SPOR-like_sf"/>
</dbReference>
<dbReference type="Gene3D" id="3.40.710.10">
    <property type="entry name" value="DD-peptidase/beta-lactamase superfamily"/>
    <property type="match status" value="1"/>
</dbReference>
<feature type="active site" description="Proton acceptor" evidence="7">
    <location>
        <position position="72"/>
    </location>
</feature>
<dbReference type="EMBL" id="JAUSUL010000004">
    <property type="protein sequence ID" value="MDQ0317130.1"/>
    <property type="molecule type" value="Genomic_DNA"/>
</dbReference>
<proteinExistence type="inferred from homology"/>
<dbReference type="Pfam" id="PF05036">
    <property type="entry name" value="SPOR"/>
    <property type="match status" value="1"/>
</dbReference>
<dbReference type="GO" id="GO:0071555">
    <property type="term" value="P:cell wall organization"/>
    <property type="evidence" value="ECO:0007669"/>
    <property type="project" value="UniProtKB-KW"/>
</dbReference>
<gene>
    <name evidence="12" type="ORF">J2S73_003607</name>
</gene>
<feature type="domain" description="SPOR" evidence="11">
    <location>
        <begin position="403"/>
        <end position="489"/>
    </location>
</feature>
<dbReference type="GO" id="GO:0006508">
    <property type="term" value="P:proteolysis"/>
    <property type="evidence" value="ECO:0007669"/>
    <property type="project" value="InterPro"/>
</dbReference>
<keyword evidence="6" id="KW-0961">Cell wall biogenesis/degradation</keyword>
<evidence type="ECO:0000256" key="10">
    <source>
        <dbReference type="SAM" id="SignalP"/>
    </source>
</evidence>
<evidence type="ECO:0000313" key="12">
    <source>
        <dbReference type="EMBL" id="MDQ0317130.1"/>
    </source>
</evidence>
<evidence type="ECO:0000256" key="1">
    <source>
        <dbReference type="ARBA" id="ARBA00007164"/>
    </source>
</evidence>
<keyword evidence="13" id="KW-1185">Reference proteome</keyword>
<dbReference type="GO" id="GO:0009252">
    <property type="term" value="P:peptidoglycan biosynthetic process"/>
    <property type="evidence" value="ECO:0007669"/>
    <property type="project" value="UniProtKB-KW"/>
</dbReference>
<dbReference type="AlphaFoldDB" id="A0AAE4AU94"/>
<reference evidence="12" key="1">
    <citation type="submission" date="2023-07" db="EMBL/GenBank/DDBJ databases">
        <title>Genomic Encyclopedia of Type Strains, Phase IV (KMG-IV): sequencing the most valuable type-strain genomes for metagenomic binning, comparative biology and taxonomic classification.</title>
        <authorList>
            <person name="Goeker M."/>
        </authorList>
    </citation>
    <scope>NUCLEOTIDE SEQUENCE</scope>
    <source>
        <strain evidence="12">DSM 21202</strain>
    </source>
</reference>
<keyword evidence="12" id="KW-0645">Protease</keyword>
<keyword evidence="4" id="KW-0133">Cell shape</keyword>
<accession>A0AAE4AU94</accession>
<comment type="caution">
    <text evidence="12">The sequence shown here is derived from an EMBL/GenBank/DDBJ whole genome shotgun (WGS) entry which is preliminary data.</text>
</comment>
<dbReference type="RefSeq" id="WP_306887028.1">
    <property type="nucleotide sequence ID" value="NZ_JAUSUL010000004.1"/>
</dbReference>
<keyword evidence="5" id="KW-0573">Peptidoglycan synthesis</keyword>
<organism evidence="12 13">
    <name type="scientific">Amorphus orientalis</name>
    <dbReference type="NCBI Taxonomy" id="649198"/>
    <lineage>
        <taxon>Bacteria</taxon>
        <taxon>Pseudomonadati</taxon>
        <taxon>Pseudomonadota</taxon>
        <taxon>Alphaproteobacteria</taxon>
        <taxon>Hyphomicrobiales</taxon>
        <taxon>Amorphaceae</taxon>
        <taxon>Amorphus</taxon>
    </lineage>
</organism>
<dbReference type="InterPro" id="IPR012338">
    <property type="entry name" value="Beta-lactam/transpept-like"/>
</dbReference>
<evidence type="ECO:0000256" key="2">
    <source>
        <dbReference type="ARBA" id="ARBA00022729"/>
    </source>
</evidence>
<dbReference type="SUPFAM" id="SSF56601">
    <property type="entry name" value="beta-lactamase/transpeptidase-like"/>
    <property type="match status" value="1"/>
</dbReference>
<dbReference type="PRINTS" id="PR00725">
    <property type="entry name" value="DADACBPTASE1"/>
</dbReference>
<dbReference type="GO" id="GO:0008360">
    <property type="term" value="P:regulation of cell shape"/>
    <property type="evidence" value="ECO:0007669"/>
    <property type="project" value="UniProtKB-KW"/>
</dbReference>
<dbReference type="GO" id="GO:0042834">
    <property type="term" value="F:peptidoglycan binding"/>
    <property type="evidence" value="ECO:0007669"/>
    <property type="project" value="InterPro"/>
</dbReference>
<evidence type="ECO:0000256" key="7">
    <source>
        <dbReference type="PIRSR" id="PIRSR618044-1"/>
    </source>
</evidence>
<dbReference type="InterPro" id="IPR007730">
    <property type="entry name" value="SPOR-like_dom"/>
</dbReference>
<comment type="similarity">
    <text evidence="1 9">Belongs to the peptidase S11 family.</text>
</comment>
<name>A0AAE4AU94_9HYPH</name>
<feature type="binding site" evidence="8">
    <location>
        <position position="231"/>
    </location>
    <ligand>
        <name>substrate</name>
    </ligand>
</feature>
<dbReference type="EC" id="3.4.16.4" evidence="12"/>
<sequence length="489" mass="51792">MSSGHISTSGDWARTALRFAAAILLTLACLTATAQTASANPKYAAMVVDANTGETLFARHADAKRYPASLTKIMTLYVVFEELRAGRMALDTPIKVSAHAAKQVPSKIGFKPGQTIETRDAIRALVTKSANDVAAAVAEHISGSEGAFAERMTRTARRLGMSSTTYKNASGLPNSAQVTTARDQIRLGIAIQRNFPVYYSYFQTRSFTYRGVAHRNHNRLLGRVEGVDGIKTGFINASGFNLVTSVKRDGRYIVAAVFGGRTGRSRDAHMEELIATYIKKARPGAGGALIARNVPVPAARPAMPVALALAEPDTGATQAVQKATTMAVEEGKPLAAPATGTPRTLTPELIAAYAASVHADAMEAASEAPMEPTDAVGSYESPEDAEEATETVIAAAAAPKPTSAAPSGWHVQIAATQSESEARSLLRAAQEKNSNVLGGRDLYTEAVDVNGTTLYRARFTGFSTKSEAWSACSQLKKRKLSCWALNPAS</sequence>
<dbReference type="Pfam" id="PF00768">
    <property type="entry name" value="Peptidase_S11"/>
    <property type="match status" value="1"/>
</dbReference>
<feature type="active site" evidence="7">
    <location>
        <position position="129"/>
    </location>
</feature>
<dbReference type="SUPFAM" id="SSF110997">
    <property type="entry name" value="Sporulation related repeat"/>
    <property type="match status" value="1"/>
</dbReference>
<feature type="signal peptide" evidence="10">
    <location>
        <begin position="1"/>
        <end position="34"/>
    </location>
</feature>
<dbReference type="PANTHER" id="PTHR21581:SF6">
    <property type="entry name" value="TRAFFICKING PROTEIN PARTICLE COMPLEX SUBUNIT 12"/>
    <property type="match status" value="1"/>
</dbReference>
<keyword evidence="3 12" id="KW-0378">Hydrolase</keyword>
<dbReference type="InterPro" id="IPR001967">
    <property type="entry name" value="Peptidase_S11_N"/>
</dbReference>
<dbReference type="PROSITE" id="PS51724">
    <property type="entry name" value="SPOR"/>
    <property type="match status" value="1"/>
</dbReference>
<protein>
    <submittedName>
        <fullName evidence="12">D-alanyl-D-alanine carboxypeptidase</fullName>
        <ecNumber evidence="12">3.4.16.4</ecNumber>
    </submittedName>
</protein>
<dbReference type="GO" id="GO:0009002">
    <property type="term" value="F:serine-type D-Ala-D-Ala carboxypeptidase activity"/>
    <property type="evidence" value="ECO:0007669"/>
    <property type="project" value="UniProtKB-EC"/>
</dbReference>
<dbReference type="InterPro" id="IPR018044">
    <property type="entry name" value="Peptidase_S11"/>
</dbReference>
<evidence type="ECO:0000256" key="5">
    <source>
        <dbReference type="ARBA" id="ARBA00022984"/>
    </source>
</evidence>
<evidence type="ECO:0000313" key="13">
    <source>
        <dbReference type="Proteomes" id="UP001229244"/>
    </source>
</evidence>
<dbReference type="Proteomes" id="UP001229244">
    <property type="component" value="Unassembled WGS sequence"/>
</dbReference>
<evidence type="ECO:0000256" key="6">
    <source>
        <dbReference type="ARBA" id="ARBA00023316"/>
    </source>
</evidence>
<dbReference type="Gene3D" id="3.30.70.1070">
    <property type="entry name" value="Sporulation related repeat"/>
    <property type="match status" value="1"/>
</dbReference>
<evidence type="ECO:0000259" key="11">
    <source>
        <dbReference type="PROSITE" id="PS51724"/>
    </source>
</evidence>
<evidence type="ECO:0000256" key="8">
    <source>
        <dbReference type="PIRSR" id="PIRSR618044-2"/>
    </source>
</evidence>
<evidence type="ECO:0000256" key="4">
    <source>
        <dbReference type="ARBA" id="ARBA00022960"/>
    </source>
</evidence>
<keyword evidence="2 10" id="KW-0732">Signal</keyword>
<keyword evidence="12" id="KW-0121">Carboxypeptidase</keyword>
<feature type="chain" id="PRO_5042281156" evidence="10">
    <location>
        <begin position="35"/>
        <end position="489"/>
    </location>
</feature>